<feature type="transmembrane region" description="Helical" evidence="7">
    <location>
        <begin position="259"/>
        <end position="277"/>
    </location>
</feature>
<evidence type="ECO:0000256" key="4">
    <source>
        <dbReference type="ARBA" id="ARBA00022692"/>
    </source>
</evidence>
<dbReference type="CDD" id="cd06173">
    <property type="entry name" value="MFS_MefA_like"/>
    <property type="match status" value="1"/>
</dbReference>
<feature type="transmembrane region" description="Helical" evidence="7">
    <location>
        <begin position="371"/>
        <end position="395"/>
    </location>
</feature>
<dbReference type="PANTHER" id="PTHR23513">
    <property type="entry name" value="INTEGRAL MEMBRANE EFFLUX PROTEIN-RELATED"/>
    <property type="match status" value="1"/>
</dbReference>
<evidence type="ECO:0000313" key="9">
    <source>
        <dbReference type="Proteomes" id="UP001237448"/>
    </source>
</evidence>
<comment type="subcellular location">
    <subcellularLocation>
        <location evidence="1">Cell membrane</location>
        <topology evidence="1">Multi-pass membrane protein</topology>
    </subcellularLocation>
</comment>
<keyword evidence="5 7" id="KW-1133">Transmembrane helix</keyword>
<feature type="transmembrane region" description="Helical" evidence="7">
    <location>
        <begin position="222"/>
        <end position="247"/>
    </location>
</feature>
<keyword evidence="2" id="KW-0813">Transport</keyword>
<dbReference type="EMBL" id="JAUSVK010000001">
    <property type="protein sequence ID" value="MDQ0390235.1"/>
    <property type="molecule type" value="Genomic_DNA"/>
</dbReference>
<proteinExistence type="predicted"/>
<dbReference type="InterPro" id="IPR010290">
    <property type="entry name" value="TM_effector"/>
</dbReference>
<dbReference type="Proteomes" id="UP001237448">
    <property type="component" value="Unassembled WGS sequence"/>
</dbReference>
<feature type="transmembrane region" description="Helical" evidence="7">
    <location>
        <begin position="21"/>
        <end position="40"/>
    </location>
</feature>
<accession>A0ABU0F6J1</accession>
<dbReference type="SUPFAM" id="SSF103473">
    <property type="entry name" value="MFS general substrate transporter"/>
    <property type="match status" value="1"/>
</dbReference>
<keyword evidence="6 7" id="KW-0472">Membrane</keyword>
<keyword evidence="4 7" id="KW-0812">Transmembrane</keyword>
<gene>
    <name evidence="8" type="ORF">J3R73_000027</name>
</gene>
<name>A0ABU0F6J1_9HYPH</name>
<protein>
    <submittedName>
        <fullName evidence="8">MFS family permease</fullName>
    </submittedName>
</protein>
<keyword evidence="3" id="KW-1003">Cell membrane</keyword>
<evidence type="ECO:0000256" key="2">
    <source>
        <dbReference type="ARBA" id="ARBA00022448"/>
    </source>
</evidence>
<feature type="transmembrane region" description="Helical" evidence="7">
    <location>
        <begin position="289"/>
        <end position="318"/>
    </location>
</feature>
<dbReference type="Pfam" id="PF05977">
    <property type="entry name" value="MFS_3"/>
    <property type="match status" value="1"/>
</dbReference>
<evidence type="ECO:0000256" key="3">
    <source>
        <dbReference type="ARBA" id="ARBA00022475"/>
    </source>
</evidence>
<feature type="transmembrane region" description="Helical" evidence="7">
    <location>
        <begin position="174"/>
        <end position="194"/>
    </location>
</feature>
<dbReference type="Gene3D" id="1.20.1250.20">
    <property type="entry name" value="MFS general substrate transporter like domains"/>
    <property type="match status" value="1"/>
</dbReference>
<evidence type="ECO:0000256" key="6">
    <source>
        <dbReference type="ARBA" id="ARBA00023136"/>
    </source>
</evidence>
<dbReference type="PANTHER" id="PTHR23513:SF9">
    <property type="entry name" value="ENTEROBACTIN EXPORTER ENTS"/>
    <property type="match status" value="1"/>
</dbReference>
<evidence type="ECO:0000256" key="5">
    <source>
        <dbReference type="ARBA" id="ARBA00022989"/>
    </source>
</evidence>
<dbReference type="InterPro" id="IPR036259">
    <property type="entry name" value="MFS_trans_sf"/>
</dbReference>
<comment type="caution">
    <text evidence="8">The sequence shown here is derived from an EMBL/GenBank/DDBJ whole genome shotgun (WGS) entry which is preliminary data.</text>
</comment>
<organism evidence="8 9">
    <name type="scientific">Labrys monachus</name>
    <dbReference type="NCBI Taxonomy" id="217067"/>
    <lineage>
        <taxon>Bacteria</taxon>
        <taxon>Pseudomonadati</taxon>
        <taxon>Pseudomonadota</taxon>
        <taxon>Alphaproteobacteria</taxon>
        <taxon>Hyphomicrobiales</taxon>
        <taxon>Xanthobacteraceae</taxon>
        <taxon>Labrys</taxon>
    </lineage>
</organism>
<evidence type="ECO:0000256" key="1">
    <source>
        <dbReference type="ARBA" id="ARBA00004651"/>
    </source>
</evidence>
<keyword evidence="9" id="KW-1185">Reference proteome</keyword>
<feature type="transmembrane region" description="Helical" evidence="7">
    <location>
        <begin position="52"/>
        <end position="73"/>
    </location>
</feature>
<sequence length="409" mass="42580">MTDLPSPRAGAFRHAGFTRYWLARFLGSFSAQIVGVAVGWQVYDLTRNPFDLGLVGLMQFLPALLLVLVTGTVADRFDRVAIMTGCIAGEGLCALALLAFTLSGGQAAVPIFATLVVLGTLRAFFGPAQQSLMANLVPAEDLADAIAWSTTSWQVSTVLGPVAGGLLYGLSAGTAYGTALALLAGSAALAAAVASPPRSARSEKPSFEAMLAGIRYIRKEKIVLGAISFDLFAVLLGGATALLPVYARDILAVGPWGLGLLRAAPGIGAIVVAGLLLRRPIRDHAGRIMFACVALFGLSTAVFGASGAVWLSVAALALMGGFDMVSVYVRETLIQLWTPDAVRGRVNAVNQVFVGASNELGEFRAGLSAGLFGAVPAVILGGAATIAVAGLWWLWFPELRRARHLDGRT</sequence>
<dbReference type="RefSeq" id="WP_307421340.1">
    <property type="nucleotide sequence ID" value="NZ_JAUSVK010000001.1"/>
</dbReference>
<evidence type="ECO:0000313" key="8">
    <source>
        <dbReference type="EMBL" id="MDQ0390235.1"/>
    </source>
</evidence>
<reference evidence="8 9" key="1">
    <citation type="submission" date="2023-07" db="EMBL/GenBank/DDBJ databases">
        <title>Genomic Encyclopedia of Type Strains, Phase IV (KMG-IV): sequencing the most valuable type-strain genomes for metagenomic binning, comparative biology and taxonomic classification.</title>
        <authorList>
            <person name="Goeker M."/>
        </authorList>
    </citation>
    <scope>NUCLEOTIDE SEQUENCE [LARGE SCALE GENOMIC DNA]</scope>
    <source>
        <strain evidence="8 9">DSM 5896</strain>
    </source>
</reference>
<evidence type="ECO:0000256" key="7">
    <source>
        <dbReference type="SAM" id="Phobius"/>
    </source>
</evidence>